<reference evidence="4" key="1">
    <citation type="journal article" date="2003" name="Comp. Biochem. Physiol. B, Biochem. Mol. Biol.">
        <title>Cloning and expression of a cDNA encoding a matrix peptide associated with calcification in the exoskeleton of the crayfish.</title>
        <authorList>
            <person name="Inoue H."/>
            <person name="Ohira T."/>
            <person name="Ozaki N."/>
            <person name="Nagasawa H."/>
        </authorList>
    </citation>
    <scope>NUCLEOTIDE SEQUENCE</scope>
</reference>
<evidence type="ECO:0000256" key="3">
    <source>
        <dbReference type="SAM" id="SignalP"/>
    </source>
</evidence>
<dbReference type="Pfam" id="PF00379">
    <property type="entry name" value="Chitin_bind_4"/>
    <property type="match status" value="1"/>
</dbReference>
<dbReference type="AlphaFoldDB" id="A0A2D1CJ69"/>
<proteinExistence type="evidence at transcript level"/>
<evidence type="ECO:0000256" key="1">
    <source>
        <dbReference type="ARBA" id="ARBA00022460"/>
    </source>
</evidence>
<protein>
    <submittedName>
        <fullName evidence="4">Cuticle-like protein</fullName>
    </submittedName>
</protein>
<dbReference type="GO" id="GO:0042302">
    <property type="term" value="F:structural constituent of cuticle"/>
    <property type="evidence" value="ECO:0007669"/>
    <property type="project" value="UniProtKB-UniRule"/>
</dbReference>
<dbReference type="PROSITE" id="PS00233">
    <property type="entry name" value="CHIT_BIND_RR_1"/>
    <property type="match status" value="1"/>
</dbReference>
<sequence length="125" mass="13262">MMSAKLLVALAVVAIASAVPKPDGPPYGHPPPSYEPGMPFDFAYAVQDDYTGNSYAHDENSDGKVTSGSYRVNLPDGRTQLVKFTADSHNGYVAQVEYQGEAVYPAPAPSYPAPAPSYPPPPVYA</sequence>
<evidence type="ECO:0000313" key="4">
    <source>
        <dbReference type="EMBL" id="ATN38697.1"/>
    </source>
</evidence>
<name>A0A2D1CJ69_MACNP</name>
<feature type="chain" id="PRO_5013864166" evidence="3">
    <location>
        <begin position="19"/>
        <end position="125"/>
    </location>
</feature>
<dbReference type="InterPro" id="IPR051217">
    <property type="entry name" value="Insect_Cuticle_Struc_Prot"/>
</dbReference>
<evidence type="ECO:0000256" key="2">
    <source>
        <dbReference type="PROSITE-ProRule" id="PRU00497"/>
    </source>
</evidence>
<dbReference type="InterPro" id="IPR000618">
    <property type="entry name" value="Insect_cuticle"/>
</dbReference>
<dbReference type="InterPro" id="IPR031311">
    <property type="entry name" value="CHIT_BIND_RR_consensus"/>
</dbReference>
<reference evidence="4" key="2">
    <citation type="submission" date="2017-02" db="EMBL/GenBank/DDBJ databases">
        <authorList>
            <person name="Peterson S.W."/>
        </authorList>
    </citation>
    <scope>NUCLEOTIDE SEQUENCE</scope>
</reference>
<accession>A0A2D1CJ69</accession>
<dbReference type="GO" id="GO:0005615">
    <property type="term" value="C:extracellular space"/>
    <property type="evidence" value="ECO:0007669"/>
    <property type="project" value="TreeGrafter"/>
</dbReference>
<dbReference type="GO" id="GO:0031012">
    <property type="term" value="C:extracellular matrix"/>
    <property type="evidence" value="ECO:0007669"/>
    <property type="project" value="TreeGrafter"/>
</dbReference>
<keyword evidence="1 2" id="KW-0193">Cuticle</keyword>
<dbReference type="PANTHER" id="PTHR12236">
    <property type="entry name" value="STRUCTURAL CONTITUENT OF CUTICLE"/>
    <property type="match status" value="1"/>
</dbReference>
<dbReference type="EMBL" id="KY652923">
    <property type="protein sequence ID" value="ATN38697.1"/>
    <property type="molecule type" value="mRNA"/>
</dbReference>
<dbReference type="PROSITE" id="PS51155">
    <property type="entry name" value="CHIT_BIND_RR_2"/>
    <property type="match status" value="1"/>
</dbReference>
<gene>
    <name evidence="4" type="primary">CP13.2</name>
</gene>
<feature type="signal peptide" evidence="3">
    <location>
        <begin position="1"/>
        <end position="18"/>
    </location>
</feature>
<dbReference type="PANTHER" id="PTHR12236:SF79">
    <property type="entry name" value="CUTICULAR PROTEIN 50CB-RELATED"/>
    <property type="match status" value="1"/>
</dbReference>
<organism evidence="4">
    <name type="scientific">Macrobrachium nipponense</name>
    <name type="common">Oriental river shrimp</name>
    <name type="synonym">Palaemon nipponensis</name>
    <dbReference type="NCBI Taxonomy" id="159736"/>
    <lineage>
        <taxon>Eukaryota</taxon>
        <taxon>Metazoa</taxon>
        <taxon>Ecdysozoa</taxon>
        <taxon>Arthropoda</taxon>
        <taxon>Crustacea</taxon>
        <taxon>Multicrustacea</taxon>
        <taxon>Malacostraca</taxon>
        <taxon>Eumalacostraca</taxon>
        <taxon>Eucarida</taxon>
        <taxon>Decapoda</taxon>
        <taxon>Pleocyemata</taxon>
        <taxon>Caridea</taxon>
        <taxon>Palaemonoidea</taxon>
        <taxon>Palaemonidae</taxon>
        <taxon>Macrobrachium</taxon>
    </lineage>
</organism>
<keyword evidence="3" id="KW-0732">Signal</keyword>